<proteinExistence type="predicted"/>
<reference evidence="1" key="1">
    <citation type="journal article" date="2019" name="MBio">
        <title>Virus Genomes from Deep Sea Sediments Expand the Ocean Megavirome and Support Independent Origins of Viral Gigantism.</title>
        <authorList>
            <person name="Backstrom D."/>
            <person name="Yutin N."/>
            <person name="Jorgensen S.L."/>
            <person name="Dharamshi J."/>
            <person name="Homa F."/>
            <person name="Zaremba-Niedwiedzka K."/>
            <person name="Spang A."/>
            <person name="Wolf Y.I."/>
            <person name="Koonin E.V."/>
            <person name="Ettema T.J."/>
        </authorList>
    </citation>
    <scope>NUCLEOTIDE SEQUENCE</scope>
</reference>
<sequence>MVKIDFYMVKTKKQIYEYDPFDGKPVNLHKYYRILDSPCCDYDNNEGLRYYPNISYNRVSSEHTNSNFSPSSQQNSCCDNRALASTFTEGIQNGGLSLFGLGSSSWNSN</sequence>
<dbReference type="EMBL" id="MK500394">
    <property type="protein sequence ID" value="QBK88662.1"/>
    <property type="molecule type" value="Genomic_DNA"/>
</dbReference>
<organism evidence="1">
    <name type="scientific">Mimivirus LCMiAC01</name>
    <dbReference type="NCBI Taxonomy" id="2506608"/>
    <lineage>
        <taxon>Viruses</taxon>
        <taxon>Varidnaviria</taxon>
        <taxon>Bamfordvirae</taxon>
        <taxon>Nucleocytoviricota</taxon>
        <taxon>Megaviricetes</taxon>
        <taxon>Imitervirales</taxon>
        <taxon>Mimiviridae</taxon>
        <taxon>Klosneuvirinae</taxon>
    </lineage>
</organism>
<evidence type="ECO:0000313" key="1">
    <source>
        <dbReference type="EMBL" id="QBK88662.1"/>
    </source>
</evidence>
<accession>A0A481YZJ3</accession>
<protein>
    <submittedName>
        <fullName evidence="1">Uncharacterized protein</fullName>
    </submittedName>
</protein>
<gene>
    <name evidence="1" type="ORF">LCMiAC01_03400</name>
</gene>
<name>A0A481YZJ3_9VIRU</name>